<proteinExistence type="predicted"/>
<protein>
    <submittedName>
        <fullName evidence="1">Uncharacterized protein</fullName>
    </submittedName>
</protein>
<sequence>MTKTIGQAAGGRAQAPPQRMTVAEYEGLIESGVIDEKAPVELVDTPEARL</sequence>
<evidence type="ECO:0000313" key="2">
    <source>
        <dbReference type="Proteomes" id="UP000324233"/>
    </source>
</evidence>
<gene>
    <name evidence="1" type="ORF">OJF2_40700</name>
</gene>
<reference evidence="1 2" key="1">
    <citation type="submission" date="2019-08" db="EMBL/GenBank/DDBJ databases">
        <title>Deep-cultivation of Planctomycetes and their phenomic and genomic characterization uncovers novel biology.</title>
        <authorList>
            <person name="Wiegand S."/>
            <person name="Jogler M."/>
            <person name="Boedeker C."/>
            <person name="Pinto D."/>
            <person name="Vollmers J."/>
            <person name="Rivas-Marin E."/>
            <person name="Kohn T."/>
            <person name="Peeters S.H."/>
            <person name="Heuer A."/>
            <person name="Rast P."/>
            <person name="Oberbeckmann S."/>
            <person name="Bunk B."/>
            <person name="Jeske O."/>
            <person name="Meyerdierks A."/>
            <person name="Storesund J.E."/>
            <person name="Kallscheuer N."/>
            <person name="Luecker S."/>
            <person name="Lage O.M."/>
            <person name="Pohl T."/>
            <person name="Merkel B.J."/>
            <person name="Hornburger P."/>
            <person name="Mueller R.-W."/>
            <person name="Bruemmer F."/>
            <person name="Labrenz M."/>
            <person name="Spormann A.M."/>
            <person name="Op den Camp H."/>
            <person name="Overmann J."/>
            <person name="Amann R."/>
            <person name="Jetten M.S.M."/>
            <person name="Mascher T."/>
            <person name="Medema M.H."/>
            <person name="Devos D.P."/>
            <person name="Kaster A.-K."/>
            <person name="Ovreas L."/>
            <person name="Rohde M."/>
            <person name="Galperin M.Y."/>
            <person name="Jogler C."/>
        </authorList>
    </citation>
    <scope>NUCLEOTIDE SEQUENCE [LARGE SCALE GENOMIC DNA]</scope>
    <source>
        <strain evidence="1 2">OJF2</strain>
    </source>
</reference>
<dbReference type="AlphaFoldDB" id="A0A5B9W4S9"/>
<dbReference type="RefSeq" id="WP_168221934.1">
    <property type="nucleotide sequence ID" value="NZ_CP042997.1"/>
</dbReference>
<dbReference type="EMBL" id="CP042997">
    <property type="protein sequence ID" value="QEH35518.1"/>
    <property type="molecule type" value="Genomic_DNA"/>
</dbReference>
<keyword evidence="2" id="KW-1185">Reference proteome</keyword>
<dbReference type="KEGG" id="agv:OJF2_40700"/>
<organism evidence="1 2">
    <name type="scientific">Aquisphaera giovannonii</name>
    <dbReference type="NCBI Taxonomy" id="406548"/>
    <lineage>
        <taxon>Bacteria</taxon>
        <taxon>Pseudomonadati</taxon>
        <taxon>Planctomycetota</taxon>
        <taxon>Planctomycetia</taxon>
        <taxon>Isosphaerales</taxon>
        <taxon>Isosphaeraceae</taxon>
        <taxon>Aquisphaera</taxon>
    </lineage>
</organism>
<evidence type="ECO:0000313" key="1">
    <source>
        <dbReference type="EMBL" id="QEH35518.1"/>
    </source>
</evidence>
<accession>A0A5B9W4S9</accession>
<dbReference type="Proteomes" id="UP000324233">
    <property type="component" value="Chromosome"/>
</dbReference>
<name>A0A5B9W4S9_9BACT</name>